<sequence length="171" mass="19958">MHNQTGKPLWEQAINDSMQAIEKRNEEKQQATLSEQDRINENRTKAEAVTRELEAFFESAEWDTVQLLLRTARLRDDSFERIQIIRAHFATHDYSKLPIKENIYLDSDGLSQSPKETVEKILAVDEASRHMSINRYTPCTCEMIVRGDNLEELVQTIRAQLDRIARWISIL</sequence>
<proteinExistence type="predicted"/>
<dbReference type="STRING" id="1802421.A2318_03160"/>
<comment type="caution">
    <text evidence="1">The sequence shown here is derived from an EMBL/GenBank/DDBJ whole genome shotgun (WGS) entry which is preliminary data.</text>
</comment>
<accession>A0A1F7WA71</accession>
<dbReference type="AlphaFoldDB" id="A0A1F7WA71"/>
<evidence type="ECO:0000313" key="2">
    <source>
        <dbReference type="Proteomes" id="UP000177331"/>
    </source>
</evidence>
<reference evidence="1 2" key="1">
    <citation type="journal article" date="2016" name="Nat. Commun.">
        <title>Thousands of microbial genomes shed light on interconnected biogeochemical processes in an aquifer system.</title>
        <authorList>
            <person name="Anantharaman K."/>
            <person name="Brown C.T."/>
            <person name="Hug L.A."/>
            <person name="Sharon I."/>
            <person name="Castelle C.J."/>
            <person name="Probst A.J."/>
            <person name="Thomas B.C."/>
            <person name="Singh A."/>
            <person name="Wilkins M.J."/>
            <person name="Karaoz U."/>
            <person name="Brodie E.L."/>
            <person name="Williams K.H."/>
            <person name="Hubbard S.S."/>
            <person name="Banfield J.F."/>
        </authorList>
    </citation>
    <scope>NUCLEOTIDE SEQUENCE [LARGE SCALE GENOMIC DNA]</scope>
</reference>
<gene>
    <name evidence="1" type="ORF">A2318_03160</name>
</gene>
<organism evidence="1 2">
    <name type="scientific">Candidatus Uhrbacteria bacterium RIFOXYB2_FULL_45_11</name>
    <dbReference type="NCBI Taxonomy" id="1802421"/>
    <lineage>
        <taxon>Bacteria</taxon>
        <taxon>Candidatus Uhriibacteriota</taxon>
    </lineage>
</organism>
<evidence type="ECO:0000313" key="1">
    <source>
        <dbReference type="EMBL" id="OGL99711.1"/>
    </source>
</evidence>
<name>A0A1F7WA71_9BACT</name>
<dbReference type="Proteomes" id="UP000177331">
    <property type="component" value="Unassembled WGS sequence"/>
</dbReference>
<dbReference type="EMBL" id="MGFD01000004">
    <property type="protein sequence ID" value="OGL99711.1"/>
    <property type="molecule type" value="Genomic_DNA"/>
</dbReference>
<protein>
    <submittedName>
        <fullName evidence="1">Uncharacterized protein</fullName>
    </submittedName>
</protein>